<evidence type="ECO:0000313" key="3">
    <source>
        <dbReference type="Proteomes" id="UP000466794"/>
    </source>
</evidence>
<reference evidence="2 3" key="1">
    <citation type="submission" date="2019-12" db="EMBL/GenBank/DDBJ databases">
        <title>Nocardia sp. nov. ET3-3 isolated from soil.</title>
        <authorList>
            <person name="Kanchanasin P."/>
            <person name="Tanasupawat S."/>
            <person name="Yuki M."/>
            <person name="Kudo T."/>
        </authorList>
    </citation>
    <scope>NUCLEOTIDE SEQUENCE [LARGE SCALE GENOMIC DNA]</scope>
    <source>
        <strain evidence="2 3">ET3-3</strain>
    </source>
</reference>
<dbReference type="EMBL" id="WRPP01000002">
    <property type="protein sequence ID" value="MVU78411.1"/>
    <property type="molecule type" value="Genomic_DNA"/>
</dbReference>
<keyword evidence="2" id="KW-0808">Transferase</keyword>
<sequence>MGLSAAEVFDALGKDYEQAFAGLTAQREELEWLLTQLPESGRVLDVGCGTGRPTAELLAAAGHDVTGCDVSPGMIEIARAQVPGARFEVADLRTLSYPDGTWDAVVAFFPLLQLTRAEIDAALRKFARWLTPRGCFVFATVPADIEGLDIEFMGQAVTVSSYPVAEFRRLFDEAGLDIVRERVIEFRPDHPSAIPEHDLFVSARRSAP</sequence>
<organism evidence="2 3">
    <name type="scientific">Nocardia terrae</name>
    <dbReference type="NCBI Taxonomy" id="2675851"/>
    <lineage>
        <taxon>Bacteria</taxon>
        <taxon>Bacillati</taxon>
        <taxon>Actinomycetota</taxon>
        <taxon>Actinomycetes</taxon>
        <taxon>Mycobacteriales</taxon>
        <taxon>Nocardiaceae</taxon>
        <taxon>Nocardia</taxon>
    </lineage>
</organism>
<keyword evidence="2" id="KW-0489">Methyltransferase</keyword>
<name>A0A7K1UVX5_9NOCA</name>
<protein>
    <submittedName>
        <fullName evidence="2">Methyltransferase domain-containing protein</fullName>
    </submittedName>
</protein>
<evidence type="ECO:0000259" key="1">
    <source>
        <dbReference type="Pfam" id="PF13649"/>
    </source>
</evidence>
<dbReference type="CDD" id="cd02440">
    <property type="entry name" value="AdoMet_MTases"/>
    <property type="match status" value="1"/>
</dbReference>
<proteinExistence type="predicted"/>
<gene>
    <name evidence="2" type="ORF">GPX89_14295</name>
</gene>
<dbReference type="PANTHER" id="PTHR42912">
    <property type="entry name" value="METHYLTRANSFERASE"/>
    <property type="match status" value="1"/>
</dbReference>
<feature type="domain" description="Methyltransferase" evidence="1">
    <location>
        <begin position="43"/>
        <end position="134"/>
    </location>
</feature>
<dbReference type="GO" id="GO:0008168">
    <property type="term" value="F:methyltransferase activity"/>
    <property type="evidence" value="ECO:0007669"/>
    <property type="project" value="UniProtKB-KW"/>
</dbReference>
<accession>A0A7K1UVX5</accession>
<evidence type="ECO:0000313" key="2">
    <source>
        <dbReference type="EMBL" id="MVU78411.1"/>
    </source>
</evidence>
<comment type="caution">
    <text evidence="2">The sequence shown here is derived from an EMBL/GenBank/DDBJ whole genome shotgun (WGS) entry which is preliminary data.</text>
</comment>
<dbReference type="RefSeq" id="WP_157387905.1">
    <property type="nucleotide sequence ID" value="NZ_WRPP01000002.1"/>
</dbReference>
<dbReference type="InterPro" id="IPR041698">
    <property type="entry name" value="Methyltransf_25"/>
</dbReference>
<dbReference type="Pfam" id="PF13649">
    <property type="entry name" value="Methyltransf_25"/>
    <property type="match status" value="1"/>
</dbReference>
<keyword evidence="3" id="KW-1185">Reference proteome</keyword>
<dbReference type="Proteomes" id="UP000466794">
    <property type="component" value="Unassembled WGS sequence"/>
</dbReference>
<dbReference type="GO" id="GO:0032259">
    <property type="term" value="P:methylation"/>
    <property type="evidence" value="ECO:0007669"/>
    <property type="project" value="UniProtKB-KW"/>
</dbReference>
<dbReference type="InterPro" id="IPR050508">
    <property type="entry name" value="Methyltransf_Superfamily"/>
</dbReference>
<dbReference type="Gene3D" id="3.40.50.150">
    <property type="entry name" value="Vaccinia Virus protein VP39"/>
    <property type="match status" value="1"/>
</dbReference>
<dbReference type="SUPFAM" id="SSF53335">
    <property type="entry name" value="S-adenosyl-L-methionine-dependent methyltransferases"/>
    <property type="match status" value="1"/>
</dbReference>
<dbReference type="AlphaFoldDB" id="A0A7K1UVX5"/>
<dbReference type="InterPro" id="IPR029063">
    <property type="entry name" value="SAM-dependent_MTases_sf"/>
</dbReference>